<dbReference type="Gene3D" id="3.30.479.30">
    <property type="entry name" value="Band 7 domain"/>
    <property type="match status" value="1"/>
</dbReference>
<evidence type="ECO:0000259" key="7">
    <source>
        <dbReference type="SMART" id="SM00244"/>
    </source>
</evidence>
<dbReference type="PANTHER" id="PTHR43327">
    <property type="entry name" value="STOMATIN-LIKE PROTEIN 2, MITOCHONDRIAL"/>
    <property type="match status" value="1"/>
</dbReference>
<dbReference type="CDD" id="cd08829">
    <property type="entry name" value="SPFH_paraslipin"/>
    <property type="match status" value="1"/>
</dbReference>
<evidence type="ECO:0000256" key="4">
    <source>
        <dbReference type="ARBA" id="ARBA00022692"/>
    </source>
</evidence>
<comment type="similarity">
    <text evidence="2">Belongs to the band 7/mec-2 family.</text>
</comment>
<accession>A0ABU8D9U1</accession>
<dbReference type="Pfam" id="PF01145">
    <property type="entry name" value="Band_7"/>
    <property type="match status" value="1"/>
</dbReference>
<sequence length="304" mass="33517">MFTVIPVIIVLALILVWSGIKIVPQGYQWTVERFGRYTNTLQPGLNLVVPFMDRVGRKINMMEQVLDIPSQEIISKDNASVTIDAVCFIQVVDPARAAYEVSNLELAIINLTMTNMRTVLGSMELDEMLSQRDNINTRLLHIVDEATNPWGIKITRIEIRDVRPPAELIASMNAQMKAERTKRADILEAEGVRQAAILRAEGEKQSQILKAEGERQSAFLAAEARERGAEAEAQATKMVSEAIAAGDIQAINYFVAQKYTDALQNIGSSSNSKVVMMPLDASSLMGSIAGIGELLGESKAERKR</sequence>
<dbReference type="EMBL" id="JBANEI010000001">
    <property type="protein sequence ID" value="MEI2680276.1"/>
    <property type="molecule type" value="Genomic_DNA"/>
</dbReference>
<dbReference type="InterPro" id="IPR036013">
    <property type="entry name" value="Band_7/SPFH_dom_sf"/>
</dbReference>
<keyword evidence="4" id="KW-0812">Transmembrane</keyword>
<proteinExistence type="inferred from homology"/>
<dbReference type="InterPro" id="IPR001107">
    <property type="entry name" value="Band_7"/>
</dbReference>
<dbReference type="SMART" id="SM00244">
    <property type="entry name" value="PHB"/>
    <property type="match status" value="1"/>
</dbReference>
<dbReference type="SUPFAM" id="SSF117892">
    <property type="entry name" value="Band 7/SPFH domain"/>
    <property type="match status" value="1"/>
</dbReference>
<evidence type="ECO:0000256" key="3">
    <source>
        <dbReference type="ARBA" id="ARBA00017055"/>
    </source>
</evidence>
<dbReference type="GeneID" id="89475780"/>
<feature type="domain" description="Band 7" evidence="7">
    <location>
        <begin position="18"/>
        <end position="176"/>
    </location>
</feature>
<dbReference type="PROSITE" id="PS01270">
    <property type="entry name" value="BAND_7"/>
    <property type="match status" value="1"/>
</dbReference>
<keyword evidence="6" id="KW-0472">Membrane</keyword>
<comment type="subcellular location">
    <subcellularLocation>
        <location evidence="1">Membrane</location>
        <topology evidence="1">Single-pass membrane protein</topology>
    </subcellularLocation>
</comment>
<evidence type="ECO:0000313" key="9">
    <source>
        <dbReference type="Proteomes" id="UP001306592"/>
    </source>
</evidence>
<name>A0ABU8D9U1_ERWAP</name>
<evidence type="ECO:0000256" key="5">
    <source>
        <dbReference type="ARBA" id="ARBA00022989"/>
    </source>
</evidence>
<gene>
    <name evidence="8" type="ORF">V8N49_01120</name>
</gene>
<keyword evidence="9" id="KW-1185">Reference proteome</keyword>
<dbReference type="InterPro" id="IPR018080">
    <property type="entry name" value="Band_7/stomatin-like_CS"/>
</dbReference>
<dbReference type="Proteomes" id="UP001306592">
    <property type="component" value="Unassembled WGS sequence"/>
</dbReference>
<evidence type="ECO:0000256" key="2">
    <source>
        <dbReference type="ARBA" id="ARBA00008164"/>
    </source>
</evidence>
<evidence type="ECO:0000313" key="8">
    <source>
        <dbReference type="EMBL" id="MEI2680276.1"/>
    </source>
</evidence>
<dbReference type="PRINTS" id="PR00721">
    <property type="entry name" value="STOMATIN"/>
</dbReference>
<dbReference type="RefSeq" id="WP_048916866.1">
    <property type="nucleotide sequence ID" value="NZ_CAKKMT010000008.1"/>
</dbReference>
<dbReference type="InterPro" id="IPR050710">
    <property type="entry name" value="Band7/mec-2_domain"/>
</dbReference>
<comment type="caution">
    <text evidence="8">The sequence shown here is derived from an EMBL/GenBank/DDBJ whole genome shotgun (WGS) entry which is preliminary data.</text>
</comment>
<evidence type="ECO:0000256" key="1">
    <source>
        <dbReference type="ARBA" id="ARBA00004167"/>
    </source>
</evidence>
<protein>
    <recommendedName>
        <fullName evidence="3">Protein QmcA</fullName>
    </recommendedName>
</protein>
<reference evidence="8 9" key="1">
    <citation type="submission" date="2024-02" db="EMBL/GenBank/DDBJ databases">
        <title>First report Erwinia aphidicola in onion in Chile.</title>
        <authorList>
            <person name="Valenzuela M."/>
            <person name="Pena M."/>
            <person name="Dutta B."/>
        </authorList>
    </citation>
    <scope>NUCLEOTIDE SEQUENCE [LARGE SCALE GENOMIC DNA]</scope>
    <source>
        <strain evidence="8 9">QCJ3A</strain>
    </source>
</reference>
<keyword evidence="5" id="KW-1133">Transmembrane helix</keyword>
<dbReference type="PANTHER" id="PTHR43327:SF10">
    <property type="entry name" value="STOMATIN-LIKE PROTEIN 2, MITOCHONDRIAL"/>
    <property type="match status" value="1"/>
</dbReference>
<organism evidence="8 9">
    <name type="scientific">Erwinia aphidicola</name>
    <dbReference type="NCBI Taxonomy" id="68334"/>
    <lineage>
        <taxon>Bacteria</taxon>
        <taxon>Pseudomonadati</taxon>
        <taxon>Pseudomonadota</taxon>
        <taxon>Gammaproteobacteria</taxon>
        <taxon>Enterobacterales</taxon>
        <taxon>Erwiniaceae</taxon>
        <taxon>Erwinia</taxon>
    </lineage>
</organism>
<dbReference type="InterPro" id="IPR001972">
    <property type="entry name" value="Stomatin_HflK_fam"/>
</dbReference>
<evidence type="ECO:0000256" key="6">
    <source>
        <dbReference type="ARBA" id="ARBA00023136"/>
    </source>
</evidence>